<protein>
    <submittedName>
        <fullName evidence="1">CsgG/HfaB family protein</fullName>
    </submittedName>
</protein>
<organism evidence="1 2">
    <name type="scientific">Xanthocytophaga flava</name>
    <dbReference type="NCBI Taxonomy" id="3048013"/>
    <lineage>
        <taxon>Bacteria</taxon>
        <taxon>Pseudomonadati</taxon>
        <taxon>Bacteroidota</taxon>
        <taxon>Cytophagia</taxon>
        <taxon>Cytophagales</taxon>
        <taxon>Rhodocytophagaceae</taxon>
        <taxon>Xanthocytophaga</taxon>
    </lineage>
</organism>
<reference evidence="1 2" key="1">
    <citation type="submission" date="2023-05" db="EMBL/GenBank/DDBJ databases">
        <authorList>
            <person name="Zhang X."/>
        </authorList>
    </citation>
    <scope>NUCLEOTIDE SEQUENCE [LARGE SCALE GENOMIC DNA]</scope>
    <source>
        <strain evidence="1 2">DM2B3-1</strain>
    </source>
</reference>
<accession>A0ABT7CSN8</accession>
<evidence type="ECO:0000313" key="2">
    <source>
        <dbReference type="Proteomes" id="UP001228581"/>
    </source>
</evidence>
<dbReference type="Proteomes" id="UP001228581">
    <property type="component" value="Unassembled WGS sequence"/>
</dbReference>
<dbReference type="Gene3D" id="3.40.50.10610">
    <property type="entry name" value="ABC-type transport auxiliary lipoprotein component"/>
    <property type="match status" value="1"/>
</dbReference>
<comment type="caution">
    <text evidence="1">The sequence shown here is derived from an EMBL/GenBank/DDBJ whole genome shotgun (WGS) entry which is preliminary data.</text>
</comment>
<sequence length="272" mass="30596">MSNMNSVKILLSLVFICLYLESVLAQEGNTTIAIVKFLNTGASTERANQRIINYQTYVSMTFLKDKRFTVLERDNLSVIDKERELQKTENFIDGKIIQQGISIGANYIITGSGDPSQRLVTVKLYDVVAGNLLGTDIINFEDEVLLDNGVLSHSDLNDIMVKIVNKQFLYKYFPLPSIKVVRILEEGKKGAEKLLIAAGSKDGITRKKQFLIKEKVYEEVDGKQIERDIVLGKVKISEVENEFFSVASLEDGTKLITEKIKKGTKLFCMPID</sequence>
<name>A0ABT7CSN8_9BACT</name>
<dbReference type="EMBL" id="JASJOT010000024">
    <property type="protein sequence ID" value="MDJ1496691.1"/>
    <property type="molecule type" value="Genomic_DNA"/>
</dbReference>
<proteinExistence type="predicted"/>
<keyword evidence="2" id="KW-1185">Reference proteome</keyword>
<gene>
    <name evidence="1" type="ORF">QNI19_27405</name>
</gene>
<evidence type="ECO:0000313" key="1">
    <source>
        <dbReference type="EMBL" id="MDJ1496691.1"/>
    </source>
</evidence>